<comment type="caution">
    <text evidence="1">The sequence shown here is derived from an EMBL/GenBank/DDBJ whole genome shotgun (WGS) entry which is preliminary data.</text>
</comment>
<dbReference type="Proteomes" id="UP001645038">
    <property type="component" value="Unassembled WGS sequence"/>
</dbReference>
<proteinExistence type="predicted"/>
<evidence type="ECO:0000313" key="2">
    <source>
        <dbReference type="Proteomes" id="UP001645038"/>
    </source>
</evidence>
<sequence length="146" mass="16851">MSKIFYLHNRRLVGQHSQSFLLLSASSHAELYEQLAKTLYYMLVEKSSPVVIYQRLPTDELHLVYAFPFENMPEAHRRICSTAEFFSSPLNYHVLKDKYEVLGYVGHSPSTCTGVTREIEALIDIATHQWRLLNAQQMASSRQGEE</sequence>
<evidence type="ECO:0008006" key="3">
    <source>
        <dbReference type="Google" id="ProtNLM"/>
    </source>
</evidence>
<gene>
    <name evidence="1" type="ORF">EI547_08795</name>
</gene>
<organism evidence="1 2">
    <name type="scientific">Halomonas colorata</name>
    <dbReference type="NCBI Taxonomy" id="2742615"/>
    <lineage>
        <taxon>Bacteria</taxon>
        <taxon>Pseudomonadati</taxon>
        <taxon>Pseudomonadota</taxon>
        <taxon>Gammaproteobacteria</taxon>
        <taxon>Oceanospirillales</taxon>
        <taxon>Halomonadaceae</taxon>
        <taxon>Halomonas</taxon>
    </lineage>
</organism>
<keyword evidence="2" id="KW-1185">Reference proteome</keyword>
<name>A0ABR9FY30_9GAMM</name>
<protein>
    <recommendedName>
        <fullName evidence="3">Transposase IS200-like domain-containing protein</fullName>
    </recommendedName>
</protein>
<dbReference type="EMBL" id="RRZB01000018">
    <property type="protein sequence ID" value="MBE0463552.1"/>
    <property type="molecule type" value="Genomic_DNA"/>
</dbReference>
<reference evidence="1 2" key="1">
    <citation type="submission" date="2020-07" db="EMBL/GenBank/DDBJ databases">
        <title>Halophilic bacteria isolated from french cheeses.</title>
        <authorList>
            <person name="Kothe C.I."/>
            <person name="Farah-Kraiem B."/>
            <person name="Renault P."/>
            <person name="Dridi B."/>
        </authorList>
    </citation>
    <scope>NUCLEOTIDE SEQUENCE [LARGE SCALE GENOMIC DNA]</scope>
    <source>
        <strain evidence="1 2">FME20</strain>
    </source>
</reference>
<evidence type="ECO:0000313" key="1">
    <source>
        <dbReference type="EMBL" id="MBE0463552.1"/>
    </source>
</evidence>
<dbReference type="RefSeq" id="WP_192538071.1">
    <property type="nucleotide sequence ID" value="NZ_RRZB01000018.1"/>
</dbReference>
<accession>A0ABR9FY30</accession>